<evidence type="ECO:0000313" key="6">
    <source>
        <dbReference type="Proteomes" id="UP001565283"/>
    </source>
</evidence>
<dbReference type="Proteomes" id="UP001565283">
    <property type="component" value="Unassembled WGS sequence"/>
</dbReference>
<dbReference type="InterPro" id="IPR036634">
    <property type="entry name" value="PRD_sf"/>
</dbReference>
<evidence type="ECO:0000256" key="1">
    <source>
        <dbReference type="ARBA" id="ARBA00023015"/>
    </source>
</evidence>
<dbReference type="PANTHER" id="PTHR30185:SF18">
    <property type="entry name" value="TRANSCRIPTIONAL REGULATOR MTLR"/>
    <property type="match status" value="1"/>
</dbReference>
<proteinExistence type="predicted"/>
<dbReference type="Gene3D" id="1.10.10.10">
    <property type="entry name" value="Winged helix-like DNA-binding domain superfamily/Winged helix DNA-binding domain"/>
    <property type="match status" value="1"/>
</dbReference>
<feature type="domain" description="Helix-turn-helix type 11" evidence="4">
    <location>
        <begin position="17"/>
        <end position="66"/>
    </location>
</feature>
<dbReference type="PANTHER" id="PTHR30185">
    <property type="entry name" value="CRYPTIC BETA-GLUCOSIDE BGL OPERON ANTITERMINATOR"/>
    <property type="match status" value="1"/>
</dbReference>
<dbReference type="InterPro" id="IPR036388">
    <property type="entry name" value="WH-like_DNA-bd_sf"/>
</dbReference>
<dbReference type="InterPro" id="IPR013196">
    <property type="entry name" value="HTH_11"/>
</dbReference>
<evidence type="ECO:0000259" key="4">
    <source>
        <dbReference type="Pfam" id="PF08279"/>
    </source>
</evidence>
<keyword evidence="1" id="KW-0805">Transcription regulation</keyword>
<dbReference type="InterPro" id="IPR007737">
    <property type="entry name" value="Mga_HTH"/>
</dbReference>
<name>A0ABV4D271_9LACT</name>
<gene>
    <name evidence="5" type="ORF">AALA52_00790</name>
</gene>
<evidence type="ECO:0000259" key="3">
    <source>
        <dbReference type="Pfam" id="PF05043"/>
    </source>
</evidence>
<sequence>MITNLLYAMNSSKSHCRRISILQMLDSEPEGLAVREISETLEVSKVTIVADIKHLRRELAPRQVQILSEDDRYKLEYPDWFNSDLLCNLLNMNELPYIIMENAVMGREMDINKATVLYQVSRTKLMSVLEHMNTQLSRFDVHISLKNLTLEGREADIRFVYFVFFSFLSDGNSLYAESAALADYMIKEQKKRFIQPLNLNYSNLSIHLAITALRWRNQCYIELPDEAVAEFKACEDYVEASQIVEQIYKRLYPHANVATIPETEKYWIWISALYHTSYVVKEGDAIPDYPAKSKSKVFKESLNLLLKDQEDGEEKSILSLYLYNIMVLGTMTRNYERILPSLKKAIKLSHQEKFIYWLDVLSQQQEETVFYFEHKEDVAASLALIQANFERKTYMNDLDEIHIVVALQGQLGLEQYIIDVAKDVLPQDAAIKFYLDEPVTQREINQFGPCLIVSNFLLNESLKTEAHVVTMSKIPKLTDWGRMREAINKIHKFKRTL</sequence>
<evidence type="ECO:0000313" key="5">
    <source>
        <dbReference type="EMBL" id="MEY8442808.1"/>
    </source>
</evidence>
<dbReference type="Pfam" id="PF08279">
    <property type="entry name" value="HTH_11"/>
    <property type="match status" value="1"/>
</dbReference>
<dbReference type="Pfam" id="PF05043">
    <property type="entry name" value="Mga"/>
    <property type="match status" value="1"/>
</dbReference>
<dbReference type="EMBL" id="JBCLSH010000002">
    <property type="protein sequence ID" value="MEY8442808.1"/>
    <property type="molecule type" value="Genomic_DNA"/>
</dbReference>
<keyword evidence="6" id="KW-1185">Reference proteome</keyword>
<protein>
    <submittedName>
        <fullName evidence="5">Helix-turn-helix domain-containing protein</fullName>
    </submittedName>
</protein>
<keyword evidence="2" id="KW-0804">Transcription</keyword>
<comment type="caution">
    <text evidence="5">The sequence shown here is derived from an EMBL/GenBank/DDBJ whole genome shotgun (WGS) entry which is preliminary data.</text>
</comment>
<organism evidence="5 6">
    <name type="scientific">Lactococcus ileimucosae</name>
    <dbReference type="NCBI Taxonomy" id="2941329"/>
    <lineage>
        <taxon>Bacteria</taxon>
        <taxon>Bacillati</taxon>
        <taxon>Bacillota</taxon>
        <taxon>Bacilli</taxon>
        <taxon>Lactobacillales</taxon>
        <taxon>Streptococcaceae</taxon>
        <taxon>Lactococcus</taxon>
    </lineage>
</organism>
<dbReference type="RefSeq" id="WP_369947676.1">
    <property type="nucleotide sequence ID" value="NZ_JBCLSH010000002.1"/>
</dbReference>
<evidence type="ECO:0000256" key="2">
    <source>
        <dbReference type="ARBA" id="ARBA00023163"/>
    </source>
</evidence>
<reference evidence="5 6" key="1">
    <citation type="submission" date="2024-03" db="EMBL/GenBank/DDBJ databases">
        <title>Mouse gut bacterial collection (mGBC) of GemPharmatech.</title>
        <authorList>
            <person name="He Y."/>
            <person name="Dong L."/>
            <person name="Wu D."/>
            <person name="Gao X."/>
            <person name="Lin Z."/>
        </authorList>
    </citation>
    <scope>NUCLEOTIDE SEQUENCE [LARGE SCALE GENOMIC DNA]</scope>
    <source>
        <strain evidence="5 6">61-15</strain>
    </source>
</reference>
<accession>A0ABV4D271</accession>
<dbReference type="SUPFAM" id="SSF63520">
    <property type="entry name" value="PTS-regulatory domain, PRD"/>
    <property type="match status" value="1"/>
</dbReference>
<dbReference type="InterPro" id="IPR050661">
    <property type="entry name" value="BglG_antiterminators"/>
</dbReference>
<feature type="domain" description="Mga helix-turn-helix" evidence="3">
    <location>
        <begin position="87"/>
        <end position="165"/>
    </location>
</feature>